<feature type="region of interest" description="Disordered" evidence="1">
    <location>
        <begin position="100"/>
        <end position="120"/>
    </location>
</feature>
<proteinExistence type="predicted"/>
<evidence type="ECO:0000256" key="1">
    <source>
        <dbReference type="SAM" id="MobiDB-lite"/>
    </source>
</evidence>
<protein>
    <submittedName>
        <fullName evidence="2">Uncharacterized protein</fullName>
    </submittedName>
</protein>
<dbReference type="EMBL" id="JAODUP010000002">
    <property type="protein sequence ID" value="KAK2170510.1"/>
    <property type="molecule type" value="Genomic_DNA"/>
</dbReference>
<feature type="compositionally biased region" description="Basic and acidic residues" evidence="1">
    <location>
        <begin position="111"/>
        <end position="120"/>
    </location>
</feature>
<sequence>MAEYGDMDGLPEGYPVKVIITERDKSRHSFSGQTNDDRYGESRTLISCSIPPTDVMETLMPTAAKPAINEFDGKILQDQAGTAFARETDTRSVTFDSTQYTGHELVDNDDGPERPAPSRRDLCSSELCTSNETLGIDKEIARRNAEATEDILTSGGYSCETNTSGTDFYTIELQRARTNTPTSTYCTDITESKSATKK</sequence>
<gene>
    <name evidence="2" type="ORF">LSH36_2g00026</name>
</gene>
<accession>A0AAD9KG66</accession>
<name>A0AAD9KG66_9ANNE</name>
<dbReference type="Proteomes" id="UP001208570">
    <property type="component" value="Unassembled WGS sequence"/>
</dbReference>
<evidence type="ECO:0000313" key="2">
    <source>
        <dbReference type="EMBL" id="KAK2170510.1"/>
    </source>
</evidence>
<comment type="caution">
    <text evidence="2">The sequence shown here is derived from an EMBL/GenBank/DDBJ whole genome shotgun (WGS) entry which is preliminary data.</text>
</comment>
<organism evidence="2 3">
    <name type="scientific">Paralvinella palmiformis</name>
    <dbReference type="NCBI Taxonomy" id="53620"/>
    <lineage>
        <taxon>Eukaryota</taxon>
        <taxon>Metazoa</taxon>
        <taxon>Spiralia</taxon>
        <taxon>Lophotrochozoa</taxon>
        <taxon>Annelida</taxon>
        <taxon>Polychaeta</taxon>
        <taxon>Sedentaria</taxon>
        <taxon>Canalipalpata</taxon>
        <taxon>Terebellida</taxon>
        <taxon>Terebelliformia</taxon>
        <taxon>Alvinellidae</taxon>
        <taxon>Paralvinella</taxon>
    </lineage>
</organism>
<keyword evidence="3" id="KW-1185">Reference proteome</keyword>
<reference evidence="2" key="1">
    <citation type="journal article" date="2023" name="Mol. Biol. Evol.">
        <title>Third-Generation Sequencing Reveals the Adaptive Role of the Epigenome in Three Deep-Sea Polychaetes.</title>
        <authorList>
            <person name="Perez M."/>
            <person name="Aroh O."/>
            <person name="Sun Y."/>
            <person name="Lan Y."/>
            <person name="Juniper S.K."/>
            <person name="Young C.R."/>
            <person name="Angers B."/>
            <person name="Qian P.Y."/>
        </authorList>
    </citation>
    <scope>NUCLEOTIDE SEQUENCE</scope>
    <source>
        <strain evidence="2">P08H-3</strain>
    </source>
</reference>
<dbReference type="AlphaFoldDB" id="A0AAD9KG66"/>
<evidence type="ECO:0000313" key="3">
    <source>
        <dbReference type="Proteomes" id="UP001208570"/>
    </source>
</evidence>